<dbReference type="EMBL" id="FXTY01000002">
    <property type="protein sequence ID" value="SMP10078.1"/>
    <property type="molecule type" value="Genomic_DNA"/>
</dbReference>
<reference evidence="1 2" key="1">
    <citation type="submission" date="2017-05" db="EMBL/GenBank/DDBJ databases">
        <authorList>
            <person name="Varghese N."/>
            <person name="Submissions S."/>
        </authorList>
    </citation>
    <scope>NUCLEOTIDE SEQUENCE [LARGE SCALE GENOMIC DNA]</scope>
    <source>
        <strain evidence="1 2">DSM 29734</strain>
    </source>
</reference>
<organism evidence="1 2">
    <name type="scientific">Shimia sagamensis</name>
    <dbReference type="NCBI Taxonomy" id="1566352"/>
    <lineage>
        <taxon>Bacteria</taxon>
        <taxon>Pseudomonadati</taxon>
        <taxon>Pseudomonadota</taxon>
        <taxon>Alphaproteobacteria</taxon>
        <taxon>Rhodobacterales</taxon>
        <taxon>Roseobacteraceae</taxon>
    </lineage>
</organism>
<gene>
    <name evidence="1" type="ORF">SAMN06265373_10265</name>
</gene>
<proteinExistence type="predicted"/>
<sequence length="44" mass="4861">MKKQRIHPLHLVLILCLGGLSLASSPVFAMVIEEITACEKVEEL</sequence>
<evidence type="ECO:0000313" key="2">
    <source>
        <dbReference type="Proteomes" id="UP001157961"/>
    </source>
</evidence>
<dbReference type="Proteomes" id="UP001157961">
    <property type="component" value="Unassembled WGS sequence"/>
</dbReference>
<accession>A0ABY1NHP2</accession>
<comment type="caution">
    <text evidence="1">The sequence shown here is derived from an EMBL/GenBank/DDBJ whole genome shotgun (WGS) entry which is preliminary data.</text>
</comment>
<protein>
    <submittedName>
        <fullName evidence="1">Uncharacterized protein</fullName>
    </submittedName>
</protein>
<evidence type="ECO:0000313" key="1">
    <source>
        <dbReference type="EMBL" id="SMP10078.1"/>
    </source>
</evidence>
<name>A0ABY1NHP2_9RHOB</name>
<keyword evidence="2" id="KW-1185">Reference proteome</keyword>